<dbReference type="KEGG" id="bcou:IC761_11025"/>
<sequence length="453" mass="51353">MKDIRIPLPGDVLFFESAKIHGKAIALEQRRLGLEHYKYIHAALVVEGDLVLESTTRQGVDKVRLSSLDDPSQYLNAAVLRNATVSSLTPFEETGELAKAAYYFYKEAYDWPGIVDRDLDRDGKSICSVFVKKALLRAEQVPTTAFAKYRTQIFPAELFGALLDAGYQILDQGYDRELMGRASFRLDDIESSLDIIDILEQSREHNRLFEELDKVSRRSRRSVDELLERLGRESSRLWRYISFFRAAKLTFIDFIHLRFETILRDFEGLDRKVKKEPQTWRDRSEDNAAALHHSDAIVRFCKGTMNVVAAFIEMVPSKSIVDRISQSPPVTTSEGVTELLMCISLIMLEVFLVTGARDLDQLDAKVRESRAKLNGYKEAVDALPAVRGFKYPSLADVYETPIAILEQFADMFRSHESAFGKPVMDQIVVGSRKTAEELIAELAQLTAPAEPAR</sequence>
<name>A0A7S9D9R0_9BRAD</name>
<dbReference type="RefSeq" id="WP_195803262.1">
    <property type="nucleotide sequence ID" value="NZ_CP061379.1"/>
</dbReference>
<organism evidence="1 2">
    <name type="scientific">Bradyrhizobium commune</name>
    <dbReference type="NCBI Taxonomy" id="83627"/>
    <lineage>
        <taxon>Bacteria</taxon>
        <taxon>Pseudomonadati</taxon>
        <taxon>Pseudomonadota</taxon>
        <taxon>Alphaproteobacteria</taxon>
        <taxon>Hyphomicrobiales</taxon>
        <taxon>Nitrobacteraceae</taxon>
        <taxon>Bradyrhizobium</taxon>
    </lineage>
</organism>
<gene>
    <name evidence="1" type="ORF">IC761_11025</name>
</gene>
<reference evidence="1 2" key="1">
    <citation type="submission" date="2020-09" db="EMBL/GenBank/DDBJ databases">
        <title>Complete genomes of bradyrhizobia occurring on native shrubby legumes in Australia.</title>
        <authorList>
            <person name="Lafay B."/>
        </authorList>
    </citation>
    <scope>NUCLEOTIDE SEQUENCE [LARGE SCALE GENOMIC DNA]</scope>
    <source>
        <strain evidence="1 2">BDV5040</strain>
    </source>
</reference>
<proteinExistence type="predicted"/>
<dbReference type="Gene3D" id="3.90.1720.10">
    <property type="entry name" value="endopeptidase domain like (from Nostoc punctiforme)"/>
    <property type="match status" value="1"/>
</dbReference>
<dbReference type="SUPFAM" id="SSF54001">
    <property type="entry name" value="Cysteine proteinases"/>
    <property type="match status" value="1"/>
</dbReference>
<protein>
    <submittedName>
        <fullName evidence="1">Uncharacterized protein</fullName>
    </submittedName>
</protein>
<dbReference type="Proteomes" id="UP000594621">
    <property type="component" value="Chromosome"/>
</dbReference>
<evidence type="ECO:0000313" key="1">
    <source>
        <dbReference type="EMBL" id="QPF93755.1"/>
    </source>
</evidence>
<accession>A0A7S9D9R0</accession>
<evidence type="ECO:0000313" key="2">
    <source>
        <dbReference type="Proteomes" id="UP000594621"/>
    </source>
</evidence>
<dbReference type="AlphaFoldDB" id="A0A7S9D9R0"/>
<dbReference type="InterPro" id="IPR038765">
    <property type="entry name" value="Papain-like_cys_pep_sf"/>
</dbReference>
<keyword evidence="2" id="KW-1185">Reference proteome</keyword>
<dbReference type="EMBL" id="CP061379">
    <property type="protein sequence ID" value="QPF93755.1"/>
    <property type="molecule type" value="Genomic_DNA"/>
</dbReference>